<sequence>MDEGNARFRDLQQRTDLLEKRSAELATEVQNSEATLKSLRNNINLFPTEIVEFVNHGSKNIKQYFWLAAAPIMIIGVMFVMLVKGAADLSTVITHDPNVNIQALISAK</sequence>
<dbReference type="RefSeq" id="WP_187714935.1">
    <property type="nucleotide sequence ID" value="NZ_BAABJC010000001.1"/>
</dbReference>
<keyword evidence="3" id="KW-1185">Reference proteome</keyword>
<evidence type="ECO:0000313" key="2">
    <source>
        <dbReference type="EMBL" id="QNP43505.1"/>
    </source>
</evidence>
<keyword evidence="1" id="KW-0472">Membrane</keyword>
<organism evidence="2 3">
    <name type="scientific">Sphingomonas daechungensis</name>
    <dbReference type="NCBI Taxonomy" id="1176646"/>
    <lineage>
        <taxon>Bacteria</taxon>
        <taxon>Pseudomonadati</taxon>
        <taxon>Pseudomonadota</taxon>
        <taxon>Alphaproteobacteria</taxon>
        <taxon>Sphingomonadales</taxon>
        <taxon>Sphingomonadaceae</taxon>
        <taxon>Sphingomonas</taxon>
    </lineage>
</organism>
<evidence type="ECO:0000313" key="3">
    <source>
        <dbReference type="Proteomes" id="UP000516134"/>
    </source>
</evidence>
<accession>A0ABX6T1D0</accession>
<proteinExistence type="predicted"/>
<name>A0ABX6T1D0_9SPHN</name>
<dbReference type="Proteomes" id="UP000516134">
    <property type="component" value="Chromosome"/>
</dbReference>
<protein>
    <submittedName>
        <fullName evidence="2">Uncharacterized protein</fullName>
    </submittedName>
</protein>
<keyword evidence="1" id="KW-0812">Transmembrane</keyword>
<gene>
    <name evidence="2" type="ORF">H9L15_01580</name>
</gene>
<evidence type="ECO:0000256" key="1">
    <source>
        <dbReference type="SAM" id="Phobius"/>
    </source>
</evidence>
<dbReference type="EMBL" id="CP060780">
    <property type="protein sequence ID" value="QNP43505.1"/>
    <property type="molecule type" value="Genomic_DNA"/>
</dbReference>
<keyword evidence="1" id="KW-1133">Transmembrane helix</keyword>
<feature type="transmembrane region" description="Helical" evidence="1">
    <location>
        <begin position="64"/>
        <end position="83"/>
    </location>
</feature>
<reference evidence="2 3" key="1">
    <citation type="submission" date="2020-08" db="EMBL/GenBank/DDBJ databases">
        <title>Genome sequence of Sphingomonas daechungensis KACC 18115T.</title>
        <authorList>
            <person name="Hyun D.-W."/>
            <person name="Bae J.-W."/>
        </authorList>
    </citation>
    <scope>NUCLEOTIDE SEQUENCE [LARGE SCALE GENOMIC DNA]</scope>
    <source>
        <strain evidence="2 3">KACC 18115</strain>
    </source>
</reference>